<dbReference type="VEuPathDB" id="TriTrypDB:TcIL3000_10_3950"/>
<protein>
    <submittedName>
        <fullName evidence="1">Uncharacterized protein</fullName>
    </submittedName>
</protein>
<dbReference type="AlphaFoldDB" id="G0UW66"/>
<organism evidence="1">
    <name type="scientific">Trypanosoma congolense (strain IL3000)</name>
    <dbReference type="NCBI Taxonomy" id="1068625"/>
    <lineage>
        <taxon>Eukaryota</taxon>
        <taxon>Discoba</taxon>
        <taxon>Euglenozoa</taxon>
        <taxon>Kinetoplastea</taxon>
        <taxon>Metakinetoplastina</taxon>
        <taxon>Trypanosomatida</taxon>
        <taxon>Trypanosomatidae</taxon>
        <taxon>Trypanosoma</taxon>
        <taxon>Nannomonas</taxon>
    </lineage>
</organism>
<evidence type="ECO:0000313" key="1">
    <source>
        <dbReference type="EMBL" id="CCC93632.1"/>
    </source>
</evidence>
<reference evidence="1" key="1">
    <citation type="journal article" date="2012" name="Proc. Natl. Acad. Sci. U.S.A.">
        <title>Antigenic diversity is generated by distinct evolutionary mechanisms in African trypanosome species.</title>
        <authorList>
            <person name="Jackson A.P."/>
            <person name="Berry A."/>
            <person name="Aslett M."/>
            <person name="Allison H.C."/>
            <person name="Burton P."/>
            <person name="Vavrova-Anderson J."/>
            <person name="Brown R."/>
            <person name="Browne H."/>
            <person name="Corton N."/>
            <person name="Hauser H."/>
            <person name="Gamble J."/>
            <person name="Gilderthorp R."/>
            <person name="Marcello L."/>
            <person name="McQuillan J."/>
            <person name="Otto T.D."/>
            <person name="Quail M.A."/>
            <person name="Sanders M.J."/>
            <person name="van Tonder A."/>
            <person name="Ginger M.L."/>
            <person name="Field M.C."/>
            <person name="Barry J.D."/>
            <person name="Hertz-Fowler C."/>
            <person name="Berriman M."/>
        </authorList>
    </citation>
    <scope>NUCLEOTIDE SEQUENCE</scope>
    <source>
        <strain evidence="1">IL3000</strain>
    </source>
</reference>
<sequence>MRETRLAGRRHSFHDEELARMCHVHELKLERAVGRANTLHEVSHKRLTRVPRQCTSFNARMTAFNRAEKSVLLGHTDWQRSLRSSTEKDSYYPKFCCYTTQPRHSSALVAAGAPSMSTGSFIQAATRRSYAADCSHLKCDVNTSRRTTNRTSRLPSVESAACCASDGVFATLTRLFLPVYRLYIHKKRCKRALSLRKPDAQLPRSRTRDKVVAVGAVLSYLRPLRLPFHGFRRIRSASVTLQRAYRHHRAYLSAHVELNYRNIRSRVEQKYQNDVREENLRHEDECFADELSDKVGGACSYICPRYEPLPELFIRFELFTLYYCWLWRHVESSIGETLPTFLPEKDVYAVLDNVCYITSEMRNDRSLRSHLERRKKMVVPYYGCSIPPM</sequence>
<proteinExistence type="predicted"/>
<dbReference type="EMBL" id="HE575323">
    <property type="protein sequence ID" value="CCC93632.1"/>
    <property type="molecule type" value="Genomic_DNA"/>
</dbReference>
<gene>
    <name evidence="1" type="ORF">TCIL3000_10_3950</name>
</gene>
<accession>G0UW66</accession>
<name>G0UW66_TRYCI</name>